<dbReference type="AlphaFoldDB" id="A0A087ULL2"/>
<accession>A0A087ULL2</accession>
<reference evidence="1 2" key="1">
    <citation type="submission" date="2013-11" db="EMBL/GenBank/DDBJ databases">
        <title>Genome sequencing of Stegodyphus mimosarum.</title>
        <authorList>
            <person name="Bechsgaard J."/>
        </authorList>
    </citation>
    <scope>NUCLEOTIDE SEQUENCE [LARGE SCALE GENOMIC DNA]</scope>
</reference>
<evidence type="ECO:0000313" key="1">
    <source>
        <dbReference type="EMBL" id="KFM78251.1"/>
    </source>
</evidence>
<name>A0A087ULL2_STEMI</name>
<dbReference type="Proteomes" id="UP000054359">
    <property type="component" value="Unassembled WGS sequence"/>
</dbReference>
<gene>
    <name evidence="1" type="ORF">X975_09714</name>
</gene>
<proteinExistence type="predicted"/>
<organism evidence="1 2">
    <name type="scientific">Stegodyphus mimosarum</name>
    <name type="common">African social velvet spider</name>
    <dbReference type="NCBI Taxonomy" id="407821"/>
    <lineage>
        <taxon>Eukaryota</taxon>
        <taxon>Metazoa</taxon>
        <taxon>Ecdysozoa</taxon>
        <taxon>Arthropoda</taxon>
        <taxon>Chelicerata</taxon>
        <taxon>Arachnida</taxon>
        <taxon>Araneae</taxon>
        <taxon>Araneomorphae</taxon>
        <taxon>Entelegynae</taxon>
        <taxon>Eresoidea</taxon>
        <taxon>Eresidae</taxon>
        <taxon>Stegodyphus</taxon>
    </lineage>
</organism>
<sequence length="140" mass="16344">MQLFGVHMTFKHMNSKLVEIEAFTRNEEETFLLVQYLYQYLPADIVIFPSTATSDETLHLKKKIVYAMKEEIDLMAASLNIHNVSDQLKKDYTEVASFQAGTIIIPKETFCRIRKVLVKKEWITDNFVRQLISSNYCSKK</sequence>
<keyword evidence="2" id="KW-1185">Reference proteome</keyword>
<protein>
    <submittedName>
        <fullName evidence="1">Uncharacterized protein</fullName>
    </submittedName>
</protein>
<dbReference type="EMBL" id="KK120421">
    <property type="protein sequence ID" value="KFM78251.1"/>
    <property type="molecule type" value="Genomic_DNA"/>
</dbReference>
<evidence type="ECO:0000313" key="2">
    <source>
        <dbReference type="Proteomes" id="UP000054359"/>
    </source>
</evidence>
<feature type="non-terminal residue" evidence="1">
    <location>
        <position position="140"/>
    </location>
</feature>
<dbReference type="OrthoDB" id="6431956at2759"/>